<sequence>MIGRSDDRHIHYHTDNEIGFEWLFLCFMAKELLSGYRATPPANNAKQQQSGLRHSAPGPARCHFIRTVHCQRQYVGEQKPYNKGMRGENAA</sequence>
<protein>
    <submittedName>
        <fullName evidence="1">Uncharacterized protein</fullName>
    </submittedName>
</protein>
<dbReference type="Proteomes" id="UP001058317">
    <property type="component" value="Chromosome"/>
</dbReference>
<evidence type="ECO:0000313" key="2">
    <source>
        <dbReference type="Proteomes" id="UP001058317"/>
    </source>
</evidence>
<evidence type="ECO:0000313" key="1">
    <source>
        <dbReference type="EMBL" id="BDN97212.1"/>
    </source>
</evidence>
<dbReference type="AlphaFoldDB" id="A0AAD1L2D0"/>
<reference evidence="1" key="1">
    <citation type="submission" date="2022-07" db="EMBL/GenBank/DDBJ databases">
        <title>Complete genome sequence of carbapenem-resistant Citrobacter spp. in Japan.</title>
        <authorList>
            <person name="Maehana S."/>
            <person name="Suzuki M."/>
            <person name="Kitasato H."/>
        </authorList>
    </citation>
    <scope>NUCLEOTIDE SEQUENCE</scope>
    <source>
        <strain evidence="1">KAM621</strain>
    </source>
</reference>
<accession>A0AAD1L2D0</accession>
<organism evidence="1 2">
    <name type="scientific">Citrobacter braakii</name>
    <dbReference type="NCBI Taxonomy" id="57706"/>
    <lineage>
        <taxon>Bacteria</taxon>
        <taxon>Pseudomonadati</taxon>
        <taxon>Pseudomonadota</taxon>
        <taxon>Gammaproteobacteria</taxon>
        <taxon>Enterobacterales</taxon>
        <taxon>Enterobacteriaceae</taxon>
        <taxon>Citrobacter</taxon>
        <taxon>Citrobacter freundii complex</taxon>
    </lineage>
</organism>
<proteinExistence type="predicted"/>
<dbReference type="EMBL" id="AP026382">
    <property type="protein sequence ID" value="BDN97212.1"/>
    <property type="molecule type" value="Genomic_DNA"/>
</dbReference>
<gene>
    <name evidence="1" type="ORF">KAM621c_23170</name>
</gene>
<name>A0AAD1L2D0_CITBR</name>